<sequence length="268" mass="28104">MSQEAQLIWTDVEQIRAQAPLVHNITNFVVMNNTANALLALGASPAMVHAPEEVEDFVSISNALVVNIGTLDATFVAGMKLAMHRAKALGKPIVFDPVGVGATAYRNRVSEELLELAAPTIIRGNASEIMALAGLNAQTKGVDSLYGSEAAVEAAQRLSLVWGSVVVISGATDYVILGERVATIKNGHPLMTKVTGMGCTATALTGAFSAINADYFQAATHAMAVMGIAGEIAVEKDPAPGSLQVNFLNSLYELLEAAITNRLQLTQS</sequence>
<organism evidence="12 13">
    <name type="scientific">Spirosoma aureum</name>
    <dbReference type="NCBI Taxonomy" id="2692134"/>
    <lineage>
        <taxon>Bacteria</taxon>
        <taxon>Pseudomonadati</taxon>
        <taxon>Bacteroidota</taxon>
        <taxon>Cytophagia</taxon>
        <taxon>Cytophagales</taxon>
        <taxon>Cytophagaceae</taxon>
        <taxon>Spirosoma</taxon>
    </lineage>
</organism>
<dbReference type="Pfam" id="PF02110">
    <property type="entry name" value="HK"/>
    <property type="match status" value="1"/>
</dbReference>
<comment type="catalytic activity">
    <reaction evidence="1 11">
        <text>5-(2-hydroxyethyl)-4-methylthiazole + ATP = 4-methyl-5-(2-phosphooxyethyl)-thiazole + ADP + H(+)</text>
        <dbReference type="Rhea" id="RHEA:24212"/>
        <dbReference type="ChEBI" id="CHEBI:15378"/>
        <dbReference type="ChEBI" id="CHEBI:17957"/>
        <dbReference type="ChEBI" id="CHEBI:30616"/>
        <dbReference type="ChEBI" id="CHEBI:58296"/>
        <dbReference type="ChEBI" id="CHEBI:456216"/>
        <dbReference type="EC" id="2.7.1.50"/>
    </reaction>
</comment>
<evidence type="ECO:0000256" key="7">
    <source>
        <dbReference type="ARBA" id="ARBA00022777"/>
    </source>
</evidence>
<protein>
    <recommendedName>
        <fullName evidence="11">Hydroxyethylthiazole kinase</fullName>
        <ecNumber evidence="11">2.7.1.50</ecNumber>
    </recommendedName>
    <alternativeName>
        <fullName evidence="11">4-methyl-5-beta-hydroxyethylthiazole kinase</fullName>
        <shortName evidence="11">TH kinase</shortName>
        <shortName evidence="11">Thz kinase</shortName>
    </alternativeName>
</protein>
<comment type="similarity">
    <text evidence="11">Belongs to the Thz kinase family.</text>
</comment>
<dbReference type="RefSeq" id="WP_167204511.1">
    <property type="nucleotide sequence ID" value="NZ_CP050063.1"/>
</dbReference>
<dbReference type="UniPathway" id="UPA00060">
    <property type="reaction ID" value="UER00139"/>
</dbReference>
<feature type="binding site" evidence="11">
    <location>
        <position position="47"/>
    </location>
    <ligand>
        <name>substrate</name>
    </ligand>
</feature>
<feature type="binding site" evidence="11">
    <location>
        <position position="169"/>
    </location>
    <ligand>
        <name>ATP</name>
        <dbReference type="ChEBI" id="CHEBI:30616"/>
    </ligand>
</feature>
<dbReference type="SUPFAM" id="SSF53613">
    <property type="entry name" value="Ribokinase-like"/>
    <property type="match status" value="1"/>
</dbReference>
<dbReference type="AlphaFoldDB" id="A0A6G9AFZ8"/>
<dbReference type="Gene3D" id="3.40.1190.20">
    <property type="match status" value="1"/>
</dbReference>
<dbReference type="NCBIfam" id="TIGR00694">
    <property type="entry name" value="thiM"/>
    <property type="match status" value="1"/>
</dbReference>
<keyword evidence="5 11" id="KW-0479">Metal-binding</keyword>
<evidence type="ECO:0000256" key="6">
    <source>
        <dbReference type="ARBA" id="ARBA00022741"/>
    </source>
</evidence>
<gene>
    <name evidence="11 12" type="primary">thiM</name>
    <name evidence="12" type="ORF">G8759_01375</name>
</gene>
<dbReference type="GO" id="GO:0000287">
    <property type="term" value="F:magnesium ion binding"/>
    <property type="evidence" value="ECO:0007669"/>
    <property type="project" value="UniProtKB-UniRule"/>
</dbReference>
<dbReference type="GO" id="GO:0005524">
    <property type="term" value="F:ATP binding"/>
    <property type="evidence" value="ECO:0007669"/>
    <property type="project" value="UniProtKB-UniRule"/>
</dbReference>
<feature type="binding site" evidence="11">
    <location>
        <position position="196"/>
    </location>
    <ligand>
        <name>substrate</name>
    </ligand>
</feature>
<evidence type="ECO:0000256" key="10">
    <source>
        <dbReference type="ARBA" id="ARBA00022977"/>
    </source>
</evidence>
<feature type="binding site" evidence="11">
    <location>
        <position position="123"/>
    </location>
    <ligand>
        <name>ATP</name>
        <dbReference type="ChEBI" id="CHEBI:30616"/>
    </ligand>
</feature>
<dbReference type="EC" id="2.7.1.50" evidence="11"/>
<dbReference type="GO" id="GO:0004417">
    <property type="term" value="F:hydroxyethylthiazole kinase activity"/>
    <property type="evidence" value="ECO:0007669"/>
    <property type="project" value="UniProtKB-UniRule"/>
</dbReference>
<keyword evidence="13" id="KW-1185">Reference proteome</keyword>
<evidence type="ECO:0000256" key="9">
    <source>
        <dbReference type="ARBA" id="ARBA00022842"/>
    </source>
</evidence>
<evidence type="ECO:0000256" key="2">
    <source>
        <dbReference type="ARBA" id="ARBA00001946"/>
    </source>
</evidence>
<comment type="pathway">
    <text evidence="3 11">Cofactor biosynthesis; thiamine diphosphate biosynthesis; 4-methyl-5-(2-phosphoethyl)-thiazole from 5-(2-hydroxyethyl)-4-methylthiazole: step 1/1.</text>
</comment>
<dbReference type="KEGG" id="spib:G8759_01375"/>
<keyword evidence="8 11" id="KW-0067">ATP-binding</keyword>
<dbReference type="NCBIfam" id="NF006830">
    <property type="entry name" value="PRK09355.1"/>
    <property type="match status" value="1"/>
</dbReference>
<evidence type="ECO:0000256" key="5">
    <source>
        <dbReference type="ARBA" id="ARBA00022723"/>
    </source>
</evidence>
<evidence type="ECO:0000313" key="13">
    <source>
        <dbReference type="Proteomes" id="UP000501802"/>
    </source>
</evidence>
<dbReference type="PIRSF" id="PIRSF000513">
    <property type="entry name" value="Thz_kinase"/>
    <property type="match status" value="1"/>
</dbReference>
<dbReference type="InterPro" id="IPR029056">
    <property type="entry name" value="Ribokinase-like"/>
</dbReference>
<dbReference type="EMBL" id="CP050063">
    <property type="protein sequence ID" value="QIP11380.1"/>
    <property type="molecule type" value="Genomic_DNA"/>
</dbReference>
<dbReference type="Proteomes" id="UP000501802">
    <property type="component" value="Chromosome"/>
</dbReference>
<dbReference type="PRINTS" id="PR01099">
    <property type="entry name" value="HYETHTZKNASE"/>
</dbReference>
<keyword evidence="9 11" id="KW-0460">Magnesium</keyword>
<reference evidence="12 13" key="1">
    <citation type="submission" date="2020-03" db="EMBL/GenBank/DDBJ databases">
        <authorList>
            <person name="Kim M.K."/>
        </authorList>
    </citation>
    <scope>NUCLEOTIDE SEQUENCE [LARGE SCALE GENOMIC DNA]</scope>
    <source>
        <strain evidence="12 13">BT328</strain>
    </source>
</reference>
<comment type="function">
    <text evidence="11">Catalyzes the phosphorylation of the hydroxyl group of 4-methyl-5-beta-hydroxyethylthiazole (THZ).</text>
</comment>
<accession>A0A6G9AFZ8</accession>
<evidence type="ECO:0000256" key="11">
    <source>
        <dbReference type="HAMAP-Rule" id="MF_00228"/>
    </source>
</evidence>
<keyword evidence="6 11" id="KW-0547">Nucleotide-binding</keyword>
<evidence type="ECO:0000313" key="12">
    <source>
        <dbReference type="EMBL" id="QIP11380.1"/>
    </source>
</evidence>
<dbReference type="InterPro" id="IPR000417">
    <property type="entry name" value="Hyethyz_kinase"/>
</dbReference>
<evidence type="ECO:0000256" key="8">
    <source>
        <dbReference type="ARBA" id="ARBA00022840"/>
    </source>
</evidence>
<evidence type="ECO:0000256" key="4">
    <source>
        <dbReference type="ARBA" id="ARBA00022679"/>
    </source>
</evidence>
<dbReference type="GO" id="GO:0009229">
    <property type="term" value="P:thiamine diphosphate biosynthetic process"/>
    <property type="evidence" value="ECO:0007669"/>
    <property type="project" value="UniProtKB-UniRule"/>
</dbReference>
<dbReference type="CDD" id="cd01170">
    <property type="entry name" value="THZ_kinase"/>
    <property type="match status" value="1"/>
</dbReference>
<proteinExistence type="inferred from homology"/>
<comment type="cofactor">
    <cofactor evidence="2 11">
        <name>Mg(2+)</name>
        <dbReference type="ChEBI" id="CHEBI:18420"/>
    </cofactor>
</comment>
<evidence type="ECO:0000256" key="1">
    <source>
        <dbReference type="ARBA" id="ARBA00001771"/>
    </source>
</evidence>
<keyword evidence="10 11" id="KW-0784">Thiamine biosynthesis</keyword>
<dbReference type="HAMAP" id="MF_00228">
    <property type="entry name" value="Thz_kinase"/>
    <property type="match status" value="1"/>
</dbReference>
<dbReference type="GO" id="GO:0009228">
    <property type="term" value="P:thiamine biosynthetic process"/>
    <property type="evidence" value="ECO:0007669"/>
    <property type="project" value="UniProtKB-KW"/>
</dbReference>
<keyword evidence="4 11" id="KW-0808">Transferase</keyword>
<evidence type="ECO:0000256" key="3">
    <source>
        <dbReference type="ARBA" id="ARBA00004868"/>
    </source>
</evidence>
<keyword evidence="7 11" id="KW-0418">Kinase</keyword>
<name>A0A6G9AFZ8_9BACT</name>